<reference evidence="2 3" key="1">
    <citation type="journal article" date="2015" name="Nat. Commun.">
        <title>Outbred genome sequencing and CRISPR/Cas9 gene editing in butterflies.</title>
        <authorList>
            <person name="Li X."/>
            <person name="Fan D."/>
            <person name="Zhang W."/>
            <person name="Liu G."/>
            <person name="Zhang L."/>
            <person name="Zhao L."/>
            <person name="Fang X."/>
            <person name="Chen L."/>
            <person name="Dong Y."/>
            <person name="Chen Y."/>
            <person name="Ding Y."/>
            <person name="Zhao R."/>
            <person name="Feng M."/>
            <person name="Zhu Y."/>
            <person name="Feng Y."/>
            <person name="Jiang X."/>
            <person name="Zhu D."/>
            <person name="Xiang H."/>
            <person name="Feng X."/>
            <person name="Li S."/>
            <person name="Wang J."/>
            <person name="Zhang G."/>
            <person name="Kronforst M.R."/>
            <person name="Wang W."/>
        </authorList>
    </citation>
    <scope>NUCLEOTIDE SEQUENCE [LARGE SCALE GENOMIC DNA]</scope>
    <source>
        <strain evidence="2">Ya'a_city_454_Pm</strain>
        <tissue evidence="2">Whole body</tissue>
    </source>
</reference>
<evidence type="ECO:0000313" key="3">
    <source>
        <dbReference type="Proteomes" id="UP000053240"/>
    </source>
</evidence>
<feature type="compositionally biased region" description="Basic and acidic residues" evidence="1">
    <location>
        <begin position="145"/>
        <end position="173"/>
    </location>
</feature>
<dbReference type="InParanoid" id="A0A0N1PHH1"/>
<dbReference type="Proteomes" id="UP000053240">
    <property type="component" value="Unassembled WGS sequence"/>
</dbReference>
<accession>A0A0N1PHH1</accession>
<feature type="region of interest" description="Disordered" evidence="1">
    <location>
        <begin position="138"/>
        <end position="173"/>
    </location>
</feature>
<protein>
    <submittedName>
        <fullName evidence="2">Uncharacterized protein</fullName>
    </submittedName>
</protein>
<keyword evidence="3" id="KW-1185">Reference proteome</keyword>
<sequence length="173" mass="18318">MKLIARGARLRGYGLAGRRVLRARGVCGVAQGGGGGRVPPACRVRAGAGGCGRVQAGAGGHGSGETRRPPSPDVHRDASSNLVKQSCRRDVCRTRTYTCERSGCSPRTDATPQILCYEWFLYIGACSTKKPAKARLRHRAAQSGTERHGAARSGTERHRAAPSGTERHGVLTT</sequence>
<organism evidence="2 3">
    <name type="scientific">Papilio machaon</name>
    <name type="common">Old World swallowtail butterfly</name>
    <dbReference type="NCBI Taxonomy" id="76193"/>
    <lineage>
        <taxon>Eukaryota</taxon>
        <taxon>Metazoa</taxon>
        <taxon>Ecdysozoa</taxon>
        <taxon>Arthropoda</taxon>
        <taxon>Hexapoda</taxon>
        <taxon>Insecta</taxon>
        <taxon>Pterygota</taxon>
        <taxon>Neoptera</taxon>
        <taxon>Endopterygota</taxon>
        <taxon>Lepidoptera</taxon>
        <taxon>Glossata</taxon>
        <taxon>Ditrysia</taxon>
        <taxon>Papilionoidea</taxon>
        <taxon>Papilionidae</taxon>
        <taxon>Papilioninae</taxon>
        <taxon>Papilio</taxon>
    </lineage>
</organism>
<feature type="region of interest" description="Disordered" evidence="1">
    <location>
        <begin position="55"/>
        <end position="82"/>
    </location>
</feature>
<name>A0A0N1PHH1_PAPMA</name>
<dbReference type="EMBL" id="KQ460077">
    <property type="protein sequence ID" value="KPJ17869.1"/>
    <property type="molecule type" value="Genomic_DNA"/>
</dbReference>
<dbReference type="AlphaFoldDB" id="A0A0N1PHH1"/>
<feature type="compositionally biased region" description="Basic and acidic residues" evidence="1">
    <location>
        <begin position="64"/>
        <end position="78"/>
    </location>
</feature>
<evidence type="ECO:0000313" key="2">
    <source>
        <dbReference type="EMBL" id="KPJ17869.1"/>
    </source>
</evidence>
<proteinExistence type="predicted"/>
<evidence type="ECO:0000256" key="1">
    <source>
        <dbReference type="SAM" id="MobiDB-lite"/>
    </source>
</evidence>
<gene>
    <name evidence="2" type="ORF">RR48_04010</name>
</gene>